<evidence type="ECO:0000256" key="2">
    <source>
        <dbReference type="ARBA" id="ARBA00023186"/>
    </source>
</evidence>
<keyword evidence="2" id="KW-0143">Chaperone</keyword>
<dbReference type="PANTHER" id="PTHR33643:SF1">
    <property type="entry name" value="UREASE ACCESSORY PROTEIN D"/>
    <property type="match status" value="1"/>
</dbReference>
<comment type="similarity">
    <text evidence="1">Belongs to the UreD family.</text>
</comment>
<evidence type="ECO:0000313" key="5">
    <source>
        <dbReference type="RefSeq" id="XP_033537360.1"/>
    </source>
</evidence>
<organism evidence="3">
    <name type="scientific">Eremomyces bilateralis CBS 781.70</name>
    <dbReference type="NCBI Taxonomy" id="1392243"/>
    <lineage>
        <taxon>Eukaryota</taxon>
        <taxon>Fungi</taxon>
        <taxon>Dikarya</taxon>
        <taxon>Ascomycota</taxon>
        <taxon>Pezizomycotina</taxon>
        <taxon>Dothideomycetes</taxon>
        <taxon>Dothideomycetes incertae sedis</taxon>
        <taxon>Eremomycetales</taxon>
        <taxon>Eremomycetaceae</taxon>
        <taxon>Eremomyces</taxon>
    </lineage>
</organism>
<dbReference type="Pfam" id="PF01774">
    <property type="entry name" value="UreD"/>
    <property type="match status" value="1"/>
</dbReference>
<accession>A0A6G1GCZ1</accession>
<reference evidence="5" key="3">
    <citation type="submission" date="2025-04" db="UniProtKB">
        <authorList>
            <consortium name="RefSeq"/>
        </authorList>
    </citation>
    <scope>IDENTIFICATION</scope>
    <source>
        <strain evidence="5">CBS 781.70</strain>
    </source>
</reference>
<dbReference type="GO" id="GO:0016151">
    <property type="term" value="F:nickel cation binding"/>
    <property type="evidence" value="ECO:0007669"/>
    <property type="project" value="InterPro"/>
</dbReference>
<dbReference type="EMBL" id="ML975151">
    <property type="protein sequence ID" value="KAF1815729.1"/>
    <property type="molecule type" value="Genomic_DNA"/>
</dbReference>
<protein>
    <submittedName>
        <fullName evidence="3 5">Urease accessory protein</fullName>
    </submittedName>
</protein>
<evidence type="ECO:0000313" key="3">
    <source>
        <dbReference type="EMBL" id="KAF1815729.1"/>
    </source>
</evidence>
<dbReference type="AlphaFoldDB" id="A0A6G1GCZ1"/>
<gene>
    <name evidence="3 5" type="ORF">P152DRAFT_194686</name>
</gene>
<sequence>MTSPFPTLPLGPGVGEITLHPLRTAQPALQSLRYQYPLKLVAPAPSTVSSPPSSPPTTHLVHTIFLLTYGGGLVAGDVISLHVSLAAAARLVLLTQGSTKVYKAPSGGAGARQRMEVALRDDAMLCYLPDPVQPFAKSAFEQAQVYVLHGAEASLCVADWVAEGRRARGERWGFGGYGSRNEVWGCEAGGGGRRLLVRDNVFLTDKHGANGDFAAAVDGLGAVGTLILGGPGFRGVGRFFMEEFQAMPRVGGKKWDGSEGEEEETGRERWRARRLKEEGRDGVLWTAADVRGFVLVKFGAREVEGVKVWLRNMLREEGTVEATFGERALLCMK</sequence>
<reference evidence="5" key="2">
    <citation type="submission" date="2020-04" db="EMBL/GenBank/DDBJ databases">
        <authorList>
            <consortium name="NCBI Genome Project"/>
        </authorList>
    </citation>
    <scope>NUCLEOTIDE SEQUENCE</scope>
    <source>
        <strain evidence="5">CBS 781.70</strain>
    </source>
</reference>
<dbReference type="PANTHER" id="PTHR33643">
    <property type="entry name" value="UREASE ACCESSORY PROTEIN D"/>
    <property type="match status" value="1"/>
</dbReference>
<evidence type="ECO:0000256" key="1">
    <source>
        <dbReference type="ARBA" id="ARBA00007177"/>
    </source>
</evidence>
<dbReference type="OrthoDB" id="5550464at2759"/>
<dbReference type="RefSeq" id="XP_033537360.1">
    <property type="nucleotide sequence ID" value="XM_033674286.1"/>
</dbReference>
<dbReference type="GeneID" id="54414856"/>
<dbReference type="InterPro" id="IPR002669">
    <property type="entry name" value="UreD"/>
</dbReference>
<evidence type="ECO:0000313" key="4">
    <source>
        <dbReference type="Proteomes" id="UP000504638"/>
    </source>
</evidence>
<dbReference type="Proteomes" id="UP000504638">
    <property type="component" value="Unplaced"/>
</dbReference>
<reference evidence="3 5" key="1">
    <citation type="submission" date="2020-01" db="EMBL/GenBank/DDBJ databases">
        <authorList>
            <consortium name="DOE Joint Genome Institute"/>
            <person name="Haridas S."/>
            <person name="Albert R."/>
            <person name="Binder M."/>
            <person name="Bloem J."/>
            <person name="Labutti K."/>
            <person name="Salamov A."/>
            <person name="Andreopoulos B."/>
            <person name="Baker S.E."/>
            <person name="Barry K."/>
            <person name="Bills G."/>
            <person name="Bluhm B.H."/>
            <person name="Cannon C."/>
            <person name="Castanera R."/>
            <person name="Culley D.E."/>
            <person name="Daum C."/>
            <person name="Ezra D."/>
            <person name="Gonzalez J.B."/>
            <person name="Henrissat B."/>
            <person name="Kuo A."/>
            <person name="Liang C."/>
            <person name="Lipzen A."/>
            <person name="Lutzoni F."/>
            <person name="Magnuson J."/>
            <person name="Mondo S."/>
            <person name="Nolan M."/>
            <person name="Ohm R."/>
            <person name="Pangilinan J."/>
            <person name="Park H.-J."/>
            <person name="Ramirez L."/>
            <person name="Alfaro M."/>
            <person name="Sun H."/>
            <person name="Tritt A."/>
            <person name="Yoshinaga Y."/>
            <person name="Zwiers L.-H."/>
            <person name="Turgeon B.G."/>
            <person name="Goodwin S.B."/>
            <person name="Spatafora J.W."/>
            <person name="Crous P.W."/>
            <person name="Grigoriev I.V."/>
        </authorList>
    </citation>
    <scope>NUCLEOTIDE SEQUENCE</scope>
    <source>
        <strain evidence="3 5">CBS 781.70</strain>
    </source>
</reference>
<dbReference type="HAMAP" id="MF_01384">
    <property type="entry name" value="UreD"/>
    <property type="match status" value="1"/>
</dbReference>
<keyword evidence="4" id="KW-1185">Reference proteome</keyword>
<proteinExistence type="inferred from homology"/>
<name>A0A6G1GCZ1_9PEZI</name>